<reference evidence="2" key="1">
    <citation type="submission" date="2020-01" db="EMBL/GenBank/DDBJ databases">
        <authorList>
            <person name="Mishra B."/>
        </authorList>
    </citation>
    <scope>NUCLEOTIDE SEQUENCE [LARGE SCALE GENOMIC DNA]</scope>
</reference>
<sequence>MNTKQKEAVSTDAQAKRRSSKMPKEARSYCPQHLEYANSLSQDHFQQPPRCRQAQSQATTRSSCVTTSSNCNVFEKLTRDHPQTSQDDSQNSKLATLAKELRTCRRRLTGGGGGALHRHPTKILDESEQPSKPKPDHAPTRNQSTHTKKKPPRSNSKQTEKHTQLNC</sequence>
<comment type="caution">
    <text evidence="2">The sequence shown here is derived from an EMBL/GenBank/DDBJ whole genome shotgun (WGS) entry which is preliminary data.</text>
</comment>
<feature type="compositionally biased region" description="Polar residues" evidence="1">
    <location>
        <begin position="53"/>
        <end position="66"/>
    </location>
</feature>
<dbReference type="EMBL" id="CACVBM020001148">
    <property type="protein sequence ID" value="CAA7034468.1"/>
    <property type="molecule type" value="Genomic_DNA"/>
</dbReference>
<feature type="region of interest" description="Disordered" evidence="1">
    <location>
        <begin position="105"/>
        <end position="167"/>
    </location>
</feature>
<organism evidence="2 3">
    <name type="scientific">Microthlaspi erraticum</name>
    <dbReference type="NCBI Taxonomy" id="1685480"/>
    <lineage>
        <taxon>Eukaryota</taxon>
        <taxon>Viridiplantae</taxon>
        <taxon>Streptophyta</taxon>
        <taxon>Embryophyta</taxon>
        <taxon>Tracheophyta</taxon>
        <taxon>Spermatophyta</taxon>
        <taxon>Magnoliopsida</taxon>
        <taxon>eudicotyledons</taxon>
        <taxon>Gunneridae</taxon>
        <taxon>Pentapetalae</taxon>
        <taxon>rosids</taxon>
        <taxon>malvids</taxon>
        <taxon>Brassicales</taxon>
        <taxon>Brassicaceae</taxon>
        <taxon>Coluteocarpeae</taxon>
        <taxon>Microthlaspi</taxon>
    </lineage>
</organism>
<keyword evidence="3" id="KW-1185">Reference proteome</keyword>
<feature type="compositionally biased region" description="Basic and acidic residues" evidence="1">
    <location>
        <begin position="158"/>
        <end position="167"/>
    </location>
</feature>
<dbReference type="AlphaFoldDB" id="A0A6D2IYZ3"/>
<proteinExistence type="predicted"/>
<feature type="compositionally biased region" description="Basic and acidic residues" evidence="1">
    <location>
        <begin position="122"/>
        <end position="139"/>
    </location>
</feature>
<protein>
    <submittedName>
        <fullName evidence="2">Uncharacterized protein</fullName>
    </submittedName>
</protein>
<name>A0A6D2IYZ3_9BRAS</name>
<evidence type="ECO:0000313" key="3">
    <source>
        <dbReference type="Proteomes" id="UP000467841"/>
    </source>
</evidence>
<dbReference type="Proteomes" id="UP000467841">
    <property type="component" value="Unassembled WGS sequence"/>
</dbReference>
<evidence type="ECO:0000256" key="1">
    <source>
        <dbReference type="SAM" id="MobiDB-lite"/>
    </source>
</evidence>
<evidence type="ECO:0000313" key="2">
    <source>
        <dbReference type="EMBL" id="CAA7034468.1"/>
    </source>
</evidence>
<accession>A0A6D2IYZ3</accession>
<feature type="region of interest" description="Disordered" evidence="1">
    <location>
        <begin position="1"/>
        <end position="66"/>
    </location>
</feature>
<gene>
    <name evidence="2" type="ORF">MERR_LOCUS21703</name>
</gene>